<evidence type="ECO:0000256" key="1">
    <source>
        <dbReference type="ARBA" id="ARBA00004141"/>
    </source>
</evidence>
<keyword evidence="8" id="KW-1185">Reference proteome</keyword>
<evidence type="ECO:0008006" key="9">
    <source>
        <dbReference type="Google" id="ProtNLM"/>
    </source>
</evidence>
<feature type="transmembrane region" description="Helical" evidence="6">
    <location>
        <begin position="275"/>
        <end position="296"/>
    </location>
</feature>
<feature type="transmembrane region" description="Helical" evidence="6">
    <location>
        <begin position="195"/>
        <end position="216"/>
    </location>
</feature>
<sequence length="355" mass="37574">MASELTGYVSCAVAVLFFGTSFIPVKQFDCGDGLYFQWFMCLGIWVVGFIVQTARESPRFQPFAMVGGALWCTGNIMAVPTIQCMGLGLGMLVWGATNMLLGWASGRFGLFGLDKDDISNGDLNFAGVGIALLALVMYLFIKPDEPEDLRKSFRQSMSKPLLNTTAGGDEEALLPGDAPSGGGGKSGFLASLNPATARLVGILMACTMGVFFGVSFDPAQYIIDHSDQFDDENPANTLDFVFSHFCGIFLASSLYMGIYTACCGGPSKIFAPSEVRLPAVISGVMWAIAQVNWFVANGALDFSVAFPIITTGPGFVAAIVGVFAYGEIKGARNFGFLAAAGILTGVANALIVMSR</sequence>
<proteinExistence type="inferred from homology"/>
<dbReference type="PANTHER" id="PTHR16119:SF17">
    <property type="entry name" value="TRANSMEMBRANE PROTEIN 144"/>
    <property type="match status" value="1"/>
</dbReference>
<feature type="transmembrane region" description="Helical" evidence="6">
    <location>
        <begin position="123"/>
        <end position="141"/>
    </location>
</feature>
<feature type="transmembrane region" description="Helical" evidence="6">
    <location>
        <begin position="241"/>
        <end position="263"/>
    </location>
</feature>
<dbReference type="PANTHER" id="PTHR16119">
    <property type="entry name" value="TRANSMEMBRANE PROTEIN 144"/>
    <property type="match status" value="1"/>
</dbReference>
<dbReference type="Proteomes" id="UP001165060">
    <property type="component" value="Unassembled WGS sequence"/>
</dbReference>
<keyword evidence="5 6" id="KW-0472">Membrane</keyword>
<evidence type="ECO:0000256" key="6">
    <source>
        <dbReference type="SAM" id="Phobius"/>
    </source>
</evidence>
<comment type="subcellular location">
    <subcellularLocation>
        <location evidence="1">Membrane</location>
        <topology evidence="1">Multi-pass membrane protein</topology>
    </subcellularLocation>
</comment>
<feature type="transmembrane region" description="Helical" evidence="6">
    <location>
        <begin position="86"/>
        <end position="103"/>
    </location>
</feature>
<dbReference type="Pfam" id="PF07857">
    <property type="entry name" value="TMEM144"/>
    <property type="match status" value="1"/>
</dbReference>
<organism evidence="7 8">
    <name type="scientific">Tetraparma gracilis</name>
    <dbReference type="NCBI Taxonomy" id="2962635"/>
    <lineage>
        <taxon>Eukaryota</taxon>
        <taxon>Sar</taxon>
        <taxon>Stramenopiles</taxon>
        <taxon>Ochrophyta</taxon>
        <taxon>Bolidophyceae</taxon>
        <taxon>Parmales</taxon>
        <taxon>Triparmaceae</taxon>
        <taxon>Tetraparma</taxon>
    </lineage>
</organism>
<gene>
    <name evidence="7" type="ORF">TeGR_g9983</name>
</gene>
<feature type="transmembrane region" description="Helical" evidence="6">
    <location>
        <begin position="334"/>
        <end position="353"/>
    </location>
</feature>
<comment type="caution">
    <text evidence="7">The sequence shown here is derived from an EMBL/GenBank/DDBJ whole genome shotgun (WGS) entry which is preliminary data.</text>
</comment>
<evidence type="ECO:0000256" key="3">
    <source>
        <dbReference type="ARBA" id="ARBA00022692"/>
    </source>
</evidence>
<dbReference type="InterPro" id="IPR010651">
    <property type="entry name" value="Sugar_transport"/>
</dbReference>
<name>A0ABQ6MSU5_9STRA</name>
<evidence type="ECO:0000313" key="8">
    <source>
        <dbReference type="Proteomes" id="UP001165060"/>
    </source>
</evidence>
<dbReference type="InterPro" id="IPR012435">
    <property type="entry name" value="TMEM144"/>
</dbReference>
<evidence type="ECO:0000313" key="7">
    <source>
        <dbReference type="EMBL" id="GMI31528.1"/>
    </source>
</evidence>
<feature type="transmembrane region" description="Helical" evidence="6">
    <location>
        <begin position="35"/>
        <end position="54"/>
    </location>
</feature>
<comment type="similarity">
    <text evidence="2">Belongs to the TMEM144 family.</text>
</comment>
<keyword evidence="4 6" id="KW-1133">Transmembrane helix</keyword>
<evidence type="ECO:0000256" key="2">
    <source>
        <dbReference type="ARBA" id="ARBA00005731"/>
    </source>
</evidence>
<dbReference type="EMBL" id="BRYB01000512">
    <property type="protein sequence ID" value="GMI31528.1"/>
    <property type="molecule type" value="Genomic_DNA"/>
</dbReference>
<protein>
    <recommendedName>
        <fullName evidence="9">Transmembrane protein 144</fullName>
    </recommendedName>
</protein>
<evidence type="ECO:0000256" key="5">
    <source>
        <dbReference type="ARBA" id="ARBA00023136"/>
    </source>
</evidence>
<feature type="transmembrane region" description="Helical" evidence="6">
    <location>
        <begin position="6"/>
        <end position="23"/>
    </location>
</feature>
<keyword evidence="3 6" id="KW-0812">Transmembrane</keyword>
<accession>A0ABQ6MSU5</accession>
<evidence type="ECO:0000256" key="4">
    <source>
        <dbReference type="ARBA" id="ARBA00022989"/>
    </source>
</evidence>
<reference evidence="7 8" key="1">
    <citation type="journal article" date="2023" name="Commun. Biol.">
        <title>Genome analysis of Parmales, the sister group of diatoms, reveals the evolutionary specialization of diatoms from phago-mixotrophs to photoautotrophs.</title>
        <authorList>
            <person name="Ban H."/>
            <person name="Sato S."/>
            <person name="Yoshikawa S."/>
            <person name="Yamada K."/>
            <person name="Nakamura Y."/>
            <person name="Ichinomiya M."/>
            <person name="Sato N."/>
            <person name="Blanc-Mathieu R."/>
            <person name="Endo H."/>
            <person name="Kuwata A."/>
            <person name="Ogata H."/>
        </authorList>
    </citation>
    <scope>NUCLEOTIDE SEQUENCE [LARGE SCALE GENOMIC DNA]</scope>
</reference>
<feature type="transmembrane region" description="Helical" evidence="6">
    <location>
        <begin position="302"/>
        <end position="325"/>
    </location>
</feature>